<dbReference type="Gene3D" id="3.40.50.2000">
    <property type="entry name" value="Glycogen Phosphorylase B"/>
    <property type="match status" value="2"/>
</dbReference>
<dbReference type="SUPFAM" id="SSF53756">
    <property type="entry name" value="UDP-Glycosyltransferase/glycogen phosphorylase"/>
    <property type="match status" value="1"/>
</dbReference>
<dbReference type="PANTHER" id="PTHR12526:SF630">
    <property type="entry name" value="GLYCOSYLTRANSFERASE"/>
    <property type="match status" value="1"/>
</dbReference>
<proteinExistence type="predicted"/>
<dbReference type="AlphaFoldDB" id="A0A1G5RPN9"/>
<feature type="domain" description="Glycosyltransferase subfamily 4-like N-terminal" evidence="2">
    <location>
        <begin position="14"/>
        <end position="175"/>
    </location>
</feature>
<organism evidence="3 4">
    <name type="scientific">Acidaminobacter hydrogenoformans DSM 2784</name>
    <dbReference type="NCBI Taxonomy" id="1120920"/>
    <lineage>
        <taxon>Bacteria</taxon>
        <taxon>Bacillati</taxon>
        <taxon>Bacillota</taxon>
        <taxon>Clostridia</taxon>
        <taxon>Peptostreptococcales</taxon>
        <taxon>Acidaminobacteraceae</taxon>
        <taxon>Acidaminobacter</taxon>
    </lineage>
</organism>
<dbReference type="GO" id="GO:0016757">
    <property type="term" value="F:glycosyltransferase activity"/>
    <property type="evidence" value="ECO:0007669"/>
    <property type="project" value="InterPro"/>
</dbReference>
<evidence type="ECO:0000313" key="3">
    <source>
        <dbReference type="EMBL" id="SCZ76083.1"/>
    </source>
</evidence>
<dbReference type="InterPro" id="IPR001296">
    <property type="entry name" value="Glyco_trans_1"/>
</dbReference>
<accession>A0A1G5RPN9</accession>
<dbReference type="Proteomes" id="UP000199208">
    <property type="component" value="Unassembled WGS sequence"/>
</dbReference>
<dbReference type="CDD" id="cd03801">
    <property type="entry name" value="GT4_PimA-like"/>
    <property type="match status" value="1"/>
</dbReference>
<gene>
    <name evidence="3" type="ORF">SAMN03080599_00058</name>
</gene>
<dbReference type="Pfam" id="PF13439">
    <property type="entry name" value="Glyco_transf_4"/>
    <property type="match status" value="1"/>
</dbReference>
<evidence type="ECO:0000259" key="2">
    <source>
        <dbReference type="Pfam" id="PF13439"/>
    </source>
</evidence>
<dbReference type="RefSeq" id="WP_092588891.1">
    <property type="nucleotide sequence ID" value="NZ_FMWL01000001.1"/>
</dbReference>
<protein>
    <submittedName>
        <fullName evidence="3">Glycosyltransferase involved in cell wall bisynthesis</fullName>
    </submittedName>
</protein>
<dbReference type="STRING" id="1120920.SAMN03080599_00058"/>
<dbReference type="InterPro" id="IPR028098">
    <property type="entry name" value="Glyco_trans_4-like_N"/>
</dbReference>
<keyword evidence="4" id="KW-1185">Reference proteome</keyword>
<dbReference type="PANTHER" id="PTHR12526">
    <property type="entry name" value="GLYCOSYLTRANSFERASE"/>
    <property type="match status" value="1"/>
</dbReference>
<keyword evidence="3" id="KW-0808">Transferase</keyword>
<feature type="domain" description="Glycosyl transferase family 1" evidence="1">
    <location>
        <begin position="186"/>
        <end position="342"/>
    </location>
</feature>
<sequence>MKRVILFIPTLTTGGAEKFVVDLAVYLDPEKYQVYVGAVSGIFPEGVTPNRFLSVLNEHQIEIVDLKGDNKLHTAGNIYRLFRAKRPDIVHANLNSLLYIMFFAAAFATETRIFTFHNVASLSGQGFKKLLHSVAFKILKFKPVAICEFVRSTISTDYKIPFDKITCIYNGVDTQLFQAKFRSNPKAEVEFVTTGILYQIKNHKLMIEAFAKAEVHHPNIHLTIIGDGELRRELELQISGYGLQNKIHILGISDSVANYLNKADIYVMSSDTEGLPLSVLEAMACELPIITTKAGGVVDIVKDGINGLLSPVGDVEALSQSMIKLIENVELRQEMGKASRKRALELDIMKCVKQYEKLYDGDDAHVNIEQSGPIG</sequence>
<evidence type="ECO:0000259" key="1">
    <source>
        <dbReference type="Pfam" id="PF00534"/>
    </source>
</evidence>
<reference evidence="3 4" key="1">
    <citation type="submission" date="2016-10" db="EMBL/GenBank/DDBJ databases">
        <authorList>
            <person name="de Groot N.N."/>
        </authorList>
    </citation>
    <scope>NUCLEOTIDE SEQUENCE [LARGE SCALE GENOMIC DNA]</scope>
    <source>
        <strain evidence="3 4">DSM 2784</strain>
    </source>
</reference>
<dbReference type="OrthoDB" id="9804196at2"/>
<dbReference type="Pfam" id="PF00534">
    <property type="entry name" value="Glycos_transf_1"/>
    <property type="match status" value="1"/>
</dbReference>
<evidence type="ECO:0000313" key="4">
    <source>
        <dbReference type="Proteomes" id="UP000199208"/>
    </source>
</evidence>
<name>A0A1G5RPN9_9FIRM</name>
<dbReference type="EMBL" id="FMWL01000001">
    <property type="protein sequence ID" value="SCZ76083.1"/>
    <property type="molecule type" value="Genomic_DNA"/>
</dbReference>